<organism evidence="2 3">
    <name type="scientific">Streptomyces clavuligerus</name>
    <dbReference type="NCBI Taxonomy" id="1901"/>
    <lineage>
        <taxon>Bacteria</taxon>
        <taxon>Bacillati</taxon>
        <taxon>Actinomycetota</taxon>
        <taxon>Actinomycetes</taxon>
        <taxon>Kitasatosporales</taxon>
        <taxon>Streptomycetaceae</taxon>
        <taxon>Streptomyces</taxon>
    </lineage>
</organism>
<dbReference type="EMBL" id="CM000913">
    <property type="protein sequence ID" value="EFG07306.1"/>
    <property type="molecule type" value="Genomic_DNA"/>
</dbReference>
<name>E2Q6I2_STRCL</name>
<keyword evidence="3" id="KW-1185">Reference proteome</keyword>
<accession>E2Q6I2</accession>
<evidence type="ECO:0000256" key="1">
    <source>
        <dbReference type="SAM" id="MobiDB-lite"/>
    </source>
</evidence>
<protein>
    <submittedName>
        <fullName evidence="2">Uncharacterized protein</fullName>
    </submittedName>
</protein>
<reference evidence="2 3" key="1">
    <citation type="journal article" date="2010" name="Genome Biol. Evol.">
        <title>The sequence of a 1.8-mb bacterial linear plasmid reveals a rich evolutionary reservoir of secondary metabolic pathways.</title>
        <authorList>
            <person name="Medema M.H."/>
            <person name="Trefzer A."/>
            <person name="Kovalchuk A."/>
            <person name="van den Berg M."/>
            <person name="Mueller U."/>
            <person name="Heijne W."/>
            <person name="Wu L."/>
            <person name="Alam M.T."/>
            <person name="Ronning C.M."/>
            <person name="Nierman W.C."/>
            <person name="Bovenberg R.A.L."/>
            <person name="Breitling R."/>
            <person name="Takano E."/>
        </authorList>
    </citation>
    <scope>NUCLEOTIDE SEQUENCE [LARGE SCALE GENOMIC DNA]</scope>
    <source>
        <strain evidence="3">ATCC 27064 / DSM 738 / JCM 4710 / NBRC 13307 / NCIMB 12785 / NRRL 3585 / VKM Ac-602</strain>
    </source>
</reference>
<feature type="region of interest" description="Disordered" evidence="1">
    <location>
        <begin position="52"/>
        <end position="71"/>
    </location>
</feature>
<evidence type="ECO:0000313" key="2">
    <source>
        <dbReference type="EMBL" id="EFG07306.1"/>
    </source>
</evidence>
<sequence>MSLALDAGSVLKRRTGLLCSGRSSGAGVGASGLDSSGPADPRDDVQARAVLRRSLPGTTLHPPTAGRRPTRCGEVFQVPLRTSEYAHTLYRTDSSFTDVRLAAWTWDVSHGGKRTQ</sequence>
<gene>
    <name evidence="2" type="ORF">SCLAV_2233</name>
</gene>
<evidence type="ECO:0000313" key="3">
    <source>
        <dbReference type="Proteomes" id="UP000002357"/>
    </source>
</evidence>
<feature type="region of interest" description="Disordered" evidence="1">
    <location>
        <begin position="19"/>
        <end position="46"/>
    </location>
</feature>
<dbReference type="Proteomes" id="UP000002357">
    <property type="component" value="Chromosome"/>
</dbReference>
<proteinExistence type="predicted"/>
<dbReference type="AlphaFoldDB" id="E2Q6I2"/>